<evidence type="ECO:0000259" key="1">
    <source>
        <dbReference type="Pfam" id="PF07985"/>
    </source>
</evidence>
<gene>
    <name evidence="2" type="ORF">BGW36DRAFT_429773</name>
</gene>
<name>A0AAD4KMI7_9EURO</name>
<dbReference type="RefSeq" id="XP_046069410.1">
    <property type="nucleotide sequence ID" value="XM_046220735.1"/>
</dbReference>
<sequence>MSDTDDETDDRKDEISSEAVAHVRYLYDSGFPFFTKDRIRGVYEELQRNGQPGNKVRIEGLDGKFDQFKIRNGMYCDEEEGLEYIFEKPIIHYDSIQGLLDPDMVGYWSPYTNIRIYHQLLTRDKLTKRITNPVYVTSLEEVRVSLGTTLQMWKASESWKQLKYKFGCLQNLNINKMVAFALGPIQAFAEEKHSNRSSFQHALIISLHELLRDVSNGSDIKCYAQDPAYTKHDTAILETFGVTVLPDPEGFLEVDDSTIVVSISPNVAVKQVVSDIARPAIIIWNRIEEIDQRCTDPDSPRLRTWILAHYDSFDFPGDWDYFGDLVVYIQRPNSTEGDRVSSLA</sequence>
<dbReference type="Proteomes" id="UP001201262">
    <property type="component" value="Unassembled WGS sequence"/>
</dbReference>
<dbReference type="PANTHER" id="PTHR42080:SF3">
    <property type="entry name" value="SRR1-LIKE DOMAIN-CONTAINING PROTEIN"/>
    <property type="match status" value="1"/>
</dbReference>
<feature type="domain" description="SRR1-like" evidence="1">
    <location>
        <begin position="171"/>
        <end position="295"/>
    </location>
</feature>
<protein>
    <recommendedName>
        <fullName evidence="1">SRR1-like domain-containing protein</fullName>
    </recommendedName>
</protein>
<dbReference type="Pfam" id="PF07985">
    <property type="entry name" value="SRR1"/>
    <property type="match status" value="1"/>
</dbReference>
<dbReference type="GeneID" id="70251022"/>
<reference evidence="2" key="1">
    <citation type="submission" date="2021-12" db="EMBL/GenBank/DDBJ databases">
        <title>Convergent genome expansion in fungi linked to evolution of root-endophyte symbiosis.</title>
        <authorList>
            <consortium name="DOE Joint Genome Institute"/>
            <person name="Ke Y.-H."/>
            <person name="Bonito G."/>
            <person name="Liao H.-L."/>
            <person name="Looney B."/>
            <person name="Rojas-Flechas A."/>
            <person name="Nash J."/>
            <person name="Hameed K."/>
            <person name="Schadt C."/>
            <person name="Martin F."/>
            <person name="Crous P.W."/>
            <person name="Miettinen O."/>
            <person name="Magnuson J.K."/>
            <person name="Labbe J."/>
            <person name="Jacobson D."/>
            <person name="Doktycz M.J."/>
            <person name="Veneault-Fourrey C."/>
            <person name="Kuo A."/>
            <person name="Mondo S."/>
            <person name="Calhoun S."/>
            <person name="Riley R."/>
            <person name="Ohm R."/>
            <person name="LaButti K."/>
            <person name="Andreopoulos B."/>
            <person name="Pangilinan J."/>
            <person name="Nolan M."/>
            <person name="Tritt A."/>
            <person name="Clum A."/>
            <person name="Lipzen A."/>
            <person name="Daum C."/>
            <person name="Barry K."/>
            <person name="Grigoriev I.V."/>
            <person name="Vilgalys R."/>
        </authorList>
    </citation>
    <scope>NUCLEOTIDE SEQUENCE</scope>
    <source>
        <strain evidence="2">PMI_201</strain>
    </source>
</reference>
<proteinExistence type="predicted"/>
<accession>A0AAD4KMI7</accession>
<dbReference type="InterPro" id="IPR012942">
    <property type="entry name" value="SRR1-like"/>
</dbReference>
<dbReference type="AlphaFoldDB" id="A0AAD4KMI7"/>
<keyword evidence="3" id="KW-1185">Reference proteome</keyword>
<dbReference type="EMBL" id="JAJTJA010000009">
    <property type="protein sequence ID" value="KAH8693740.1"/>
    <property type="molecule type" value="Genomic_DNA"/>
</dbReference>
<dbReference type="PANTHER" id="PTHR42080">
    <property type="entry name" value="SRR1 DOMAIN-CONTAINING PROTEIN"/>
    <property type="match status" value="1"/>
</dbReference>
<evidence type="ECO:0000313" key="2">
    <source>
        <dbReference type="EMBL" id="KAH8693740.1"/>
    </source>
</evidence>
<organism evidence="2 3">
    <name type="scientific">Talaromyces proteolyticus</name>
    <dbReference type="NCBI Taxonomy" id="1131652"/>
    <lineage>
        <taxon>Eukaryota</taxon>
        <taxon>Fungi</taxon>
        <taxon>Dikarya</taxon>
        <taxon>Ascomycota</taxon>
        <taxon>Pezizomycotina</taxon>
        <taxon>Eurotiomycetes</taxon>
        <taxon>Eurotiomycetidae</taxon>
        <taxon>Eurotiales</taxon>
        <taxon>Trichocomaceae</taxon>
        <taxon>Talaromyces</taxon>
        <taxon>Talaromyces sect. Bacilispori</taxon>
    </lineage>
</organism>
<evidence type="ECO:0000313" key="3">
    <source>
        <dbReference type="Proteomes" id="UP001201262"/>
    </source>
</evidence>
<comment type="caution">
    <text evidence="2">The sequence shown here is derived from an EMBL/GenBank/DDBJ whole genome shotgun (WGS) entry which is preliminary data.</text>
</comment>